<reference evidence="3" key="1">
    <citation type="submission" date="2017-02" db="UniProtKB">
        <authorList>
            <consortium name="WormBaseParasite"/>
        </authorList>
    </citation>
    <scope>IDENTIFICATION</scope>
</reference>
<accession>A0A0M3K5D7</accession>
<proteinExistence type="predicted"/>
<dbReference type="OrthoDB" id="5862080at2759"/>
<organism evidence="3">
    <name type="scientific">Anisakis simplex</name>
    <name type="common">Herring worm</name>
    <dbReference type="NCBI Taxonomy" id="6269"/>
    <lineage>
        <taxon>Eukaryota</taxon>
        <taxon>Metazoa</taxon>
        <taxon>Ecdysozoa</taxon>
        <taxon>Nematoda</taxon>
        <taxon>Chromadorea</taxon>
        <taxon>Rhabditida</taxon>
        <taxon>Spirurina</taxon>
        <taxon>Ascaridomorpha</taxon>
        <taxon>Ascaridoidea</taxon>
        <taxon>Anisakidae</taxon>
        <taxon>Anisakis</taxon>
        <taxon>Anisakis simplex complex</taxon>
    </lineage>
</organism>
<evidence type="ECO:0000313" key="1">
    <source>
        <dbReference type="EMBL" id="VDK55578.1"/>
    </source>
</evidence>
<protein>
    <submittedName>
        <fullName evidence="3">DDE_5 domain-containing protein</fullName>
    </submittedName>
</protein>
<name>A0A0M3K5D7_ANISI</name>
<evidence type="ECO:0000313" key="2">
    <source>
        <dbReference type="Proteomes" id="UP000267096"/>
    </source>
</evidence>
<evidence type="ECO:0000313" key="3">
    <source>
        <dbReference type="WBParaSite" id="ASIM_0001617801-mRNA-1"/>
    </source>
</evidence>
<dbReference type="WBParaSite" id="ASIM_0001617801-mRNA-1">
    <property type="protein sequence ID" value="ASIM_0001617801-mRNA-1"/>
    <property type="gene ID" value="ASIM_0001617801"/>
</dbReference>
<gene>
    <name evidence="1" type="ORF">ASIM_LOCUS15585</name>
</gene>
<dbReference type="Proteomes" id="UP000267096">
    <property type="component" value="Unassembled WGS sequence"/>
</dbReference>
<keyword evidence="2" id="KW-1185">Reference proteome</keyword>
<sequence length="200" mass="22947">MEGLQRLPLLLLIDVYNYDLLKTWYYQYFVEGNYSVFSSDMHRATDFNHDSCADAGRALDLCDTRGDHARQQGHIGVVSYESKSRLQLHQLVTYIYGWSLGDPLQRIVREAGISAVSAHTGVDWGQFCRDICEEWVRLNPPQLGGTDPDGNPIIVEIDESKYFHRKYQRGTWREGFMRRSNISGDPFTSFLVAVRGSYPV</sequence>
<dbReference type="AlphaFoldDB" id="A0A0M3K5D7"/>
<reference evidence="1 2" key="2">
    <citation type="submission" date="2018-11" db="EMBL/GenBank/DDBJ databases">
        <authorList>
            <consortium name="Pathogen Informatics"/>
        </authorList>
    </citation>
    <scope>NUCLEOTIDE SEQUENCE [LARGE SCALE GENOMIC DNA]</scope>
</reference>
<dbReference type="EMBL" id="UYRR01032424">
    <property type="protein sequence ID" value="VDK55578.1"/>
    <property type="molecule type" value="Genomic_DNA"/>
</dbReference>